<dbReference type="AlphaFoldDB" id="A0A6A6V559"/>
<dbReference type="Proteomes" id="UP000799440">
    <property type="component" value="Unassembled WGS sequence"/>
</dbReference>
<name>A0A6A6V559_9PLEO</name>
<proteinExistence type="predicted"/>
<accession>A0A6A6V559</accession>
<evidence type="ECO:0000256" key="1">
    <source>
        <dbReference type="SAM" id="Phobius"/>
    </source>
</evidence>
<keyword evidence="1" id="KW-0472">Membrane</keyword>
<evidence type="ECO:0000313" key="3">
    <source>
        <dbReference type="Proteomes" id="UP000799440"/>
    </source>
</evidence>
<keyword evidence="1" id="KW-0812">Transmembrane</keyword>
<feature type="transmembrane region" description="Helical" evidence="1">
    <location>
        <begin position="39"/>
        <end position="62"/>
    </location>
</feature>
<dbReference type="EMBL" id="MU006584">
    <property type="protein sequence ID" value="KAF2745203.1"/>
    <property type="molecule type" value="Genomic_DNA"/>
</dbReference>
<organism evidence="2 3">
    <name type="scientific">Sporormia fimetaria CBS 119925</name>
    <dbReference type="NCBI Taxonomy" id="1340428"/>
    <lineage>
        <taxon>Eukaryota</taxon>
        <taxon>Fungi</taxon>
        <taxon>Dikarya</taxon>
        <taxon>Ascomycota</taxon>
        <taxon>Pezizomycotina</taxon>
        <taxon>Dothideomycetes</taxon>
        <taxon>Pleosporomycetidae</taxon>
        <taxon>Pleosporales</taxon>
        <taxon>Sporormiaceae</taxon>
        <taxon>Sporormia</taxon>
    </lineage>
</organism>
<keyword evidence="3" id="KW-1185">Reference proteome</keyword>
<keyword evidence="1" id="KW-1133">Transmembrane helix</keyword>
<gene>
    <name evidence="2" type="ORF">M011DRAFT_488429</name>
</gene>
<reference evidence="2" key="1">
    <citation type="journal article" date="2020" name="Stud. Mycol.">
        <title>101 Dothideomycetes genomes: a test case for predicting lifestyles and emergence of pathogens.</title>
        <authorList>
            <person name="Haridas S."/>
            <person name="Albert R."/>
            <person name="Binder M."/>
            <person name="Bloem J."/>
            <person name="Labutti K."/>
            <person name="Salamov A."/>
            <person name="Andreopoulos B."/>
            <person name="Baker S."/>
            <person name="Barry K."/>
            <person name="Bills G."/>
            <person name="Bluhm B."/>
            <person name="Cannon C."/>
            <person name="Castanera R."/>
            <person name="Culley D."/>
            <person name="Daum C."/>
            <person name="Ezra D."/>
            <person name="Gonzalez J."/>
            <person name="Henrissat B."/>
            <person name="Kuo A."/>
            <person name="Liang C."/>
            <person name="Lipzen A."/>
            <person name="Lutzoni F."/>
            <person name="Magnuson J."/>
            <person name="Mondo S."/>
            <person name="Nolan M."/>
            <person name="Ohm R."/>
            <person name="Pangilinan J."/>
            <person name="Park H.-J."/>
            <person name="Ramirez L."/>
            <person name="Alfaro M."/>
            <person name="Sun H."/>
            <person name="Tritt A."/>
            <person name="Yoshinaga Y."/>
            <person name="Zwiers L.-H."/>
            <person name="Turgeon B."/>
            <person name="Goodwin S."/>
            <person name="Spatafora J."/>
            <person name="Crous P."/>
            <person name="Grigoriev I."/>
        </authorList>
    </citation>
    <scope>NUCLEOTIDE SEQUENCE</scope>
    <source>
        <strain evidence="2">CBS 119925</strain>
    </source>
</reference>
<protein>
    <submittedName>
        <fullName evidence="2">Uncharacterized protein</fullName>
    </submittedName>
</protein>
<sequence length="158" mass="18220">MRRAETPDSHEEPPNYFIADPAPQRLADRRPWDFEDSMFLGILVLFLAMSAVIIAMLFKFLLLLGRALHEVHEAIRLQPEVAALRLRTNMKHVLQLDPHDLHLDSMGHPEVTRMDMNVFWAVLCGFLGGVIVVFLTIYHCVYNRVTLSSFPDLSVYCW</sequence>
<feature type="transmembrane region" description="Helical" evidence="1">
    <location>
        <begin position="118"/>
        <end position="141"/>
    </location>
</feature>
<evidence type="ECO:0000313" key="2">
    <source>
        <dbReference type="EMBL" id="KAF2745203.1"/>
    </source>
</evidence>